<sequence>MALKRATHTYRPAVGASASAPMSRRARRSPQNLGREPGGAAVGADLGGSPRRRGGSLGKSYLFSFNTAHPGNGSAREVGGPAGRAPHVAWCPVRSRRPLKIRRTECRPRPVVLITASGLQGEQPRSMEQCRQGKSAKWIRNFGKRIGSRAGARGPRPEPVGRRRTRSSRSRGESGSPRAGRGTDRERLLRGLPRRRTPLESRAPPLFLDPRLASRPIRRKTLSWGVWSGRHIR</sequence>
<dbReference type="AlphaFoldDB" id="A0AAE1S0A3"/>
<organism evidence="2 3">
    <name type="scientific">Anisodus tanguticus</name>
    <dbReference type="NCBI Taxonomy" id="243964"/>
    <lineage>
        <taxon>Eukaryota</taxon>
        <taxon>Viridiplantae</taxon>
        <taxon>Streptophyta</taxon>
        <taxon>Embryophyta</taxon>
        <taxon>Tracheophyta</taxon>
        <taxon>Spermatophyta</taxon>
        <taxon>Magnoliopsida</taxon>
        <taxon>eudicotyledons</taxon>
        <taxon>Gunneridae</taxon>
        <taxon>Pentapetalae</taxon>
        <taxon>asterids</taxon>
        <taxon>lamiids</taxon>
        <taxon>Solanales</taxon>
        <taxon>Solanaceae</taxon>
        <taxon>Solanoideae</taxon>
        <taxon>Hyoscyameae</taxon>
        <taxon>Anisodus</taxon>
    </lineage>
</organism>
<accession>A0AAE1S0A3</accession>
<gene>
    <name evidence="2" type="ORF">RND71_019093</name>
</gene>
<feature type="region of interest" description="Disordered" evidence="1">
    <location>
        <begin position="143"/>
        <end position="206"/>
    </location>
</feature>
<protein>
    <submittedName>
        <fullName evidence="2">Uncharacterized protein</fullName>
    </submittedName>
</protein>
<evidence type="ECO:0000313" key="2">
    <source>
        <dbReference type="EMBL" id="KAK4360141.1"/>
    </source>
</evidence>
<reference evidence="2" key="1">
    <citation type="submission" date="2023-12" db="EMBL/GenBank/DDBJ databases">
        <title>Genome assembly of Anisodus tanguticus.</title>
        <authorList>
            <person name="Wang Y.-J."/>
        </authorList>
    </citation>
    <scope>NUCLEOTIDE SEQUENCE</scope>
    <source>
        <strain evidence="2">KB-2021</strain>
        <tissue evidence="2">Leaf</tissue>
    </source>
</reference>
<dbReference type="EMBL" id="JAVYJV010000010">
    <property type="protein sequence ID" value="KAK4360141.1"/>
    <property type="molecule type" value="Genomic_DNA"/>
</dbReference>
<dbReference type="Proteomes" id="UP001291623">
    <property type="component" value="Unassembled WGS sequence"/>
</dbReference>
<name>A0AAE1S0A3_9SOLA</name>
<evidence type="ECO:0000256" key="1">
    <source>
        <dbReference type="SAM" id="MobiDB-lite"/>
    </source>
</evidence>
<proteinExistence type="predicted"/>
<comment type="caution">
    <text evidence="2">The sequence shown here is derived from an EMBL/GenBank/DDBJ whole genome shotgun (WGS) entry which is preliminary data.</text>
</comment>
<feature type="region of interest" description="Disordered" evidence="1">
    <location>
        <begin position="1"/>
        <end position="55"/>
    </location>
</feature>
<keyword evidence="3" id="KW-1185">Reference proteome</keyword>
<evidence type="ECO:0000313" key="3">
    <source>
        <dbReference type="Proteomes" id="UP001291623"/>
    </source>
</evidence>